<dbReference type="Gene3D" id="3.40.50.1820">
    <property type="entry name" value="alpha/beta hydrolase"/>
    <property type="match status" value="1"/>
</dbReference>
<reference evidence="2 3" key="1">
    <citation type="submission" date="2019-09" db="EMBL/GenBank/DDBJ databases">
        <title>Draft genome sequence of Ginsengibacter sp. BR5-29.</title>
        <authorList>
            <person name="Im W.-T."/>
        </authorList>
    </citation>
    <scope>NUCLEOTIDE SEQUENCE [LARGE SCALE GENOMIC DNA]</scope>
    <source>
        <strain evidence="2 3">BR5-29</strain>
    </source>
</reference>
<dbReference type="EMBL" id="VYQF01000004">
    <property type="protein sequence ID" value="KAA9037981.1"/>
    <property type="molecule type" value="Genomic_DNA"/>
</dbReference>
<dbReference type="InterPro" id="IPR029058">
    <property type="entry name" value="AB_hydrolase_fold"/>
</dbReference>
<dbReference type="SUPFAM" id="SSF53474">
    <property type="entry name" value="alpha/beta-Hydrolases"/>
    <property type="match status" value="1"/>
</dbReference>
<dbReference type="RefSeq" id="WP_150415502.1">
    <property type="nucleotide sequence ID" value="NZ_VYQF01000004.1"/>
</dbReference>
<comment type="caution">
    <text evidence="2">The sequence shown here is derived from an EMBL/GenBank/DDBJ whole genome shotgun (WGS) entry which is preliminary data.</text>
</comment>
<dbReference type="AlphaFoldDB" id="A0A5J5IH57"/>
<organism evidence="2 3">
    <name type="scientific">Ginsengibacter hankyongi</name>
    <dbReference type="NCBI Taxonomy" id="2607284"/>
    <lineage>
        <taxon>Bacteria</taxon>
        <taxon>Pseudomonadati</taxon>
        <taxon>Bacteroidota</taxon>
        <taxon>Chitinophagia</taxon>
        <taxon>Chitinophagales</taxon>
        <taxon>Chitinophagaceae</taxon>
        <taxon>Ginsengibacter</taxon>
    </lineage>
</organism>
<dbReference type="InterPro" id="IPR022742">
    <property type="entry name" value="Hydrolase_4"/>
</dbReference>
<evidence type="ECO:0000259" key="1">
    <source>
        <dbReference type="Pfam" id="PF12146"/>
    </source>
</evidence>
<keyword evidence="3" id="KW-1185">Reference proteome</keyword>
<gene>
    <name evidence="2" type="ORF">FW778_14520</name>
</gene>
<dbReference type="Pfam" id="PF12146">
    <property type="entry name" value="Hydrolase_4"/>
    <property type="match status" value="1"/>
</dbReference>
<dbReference type="GO" id="GO:0016787">
    <property type="term" value="F:hydrolase activity"/>
    <property type="evidence" value="ECO:0007669"/>
    <property type="project" value="UniProtKB-KW"/>
</dbReference>
<evidence type="ECO:0000313" key="3">
    <source>
        <dbReference type="Proteomes" id="UP000326903"/>
    </source>
</evidence>
<sequence>MTRLIRHILFLLTLFISTYVFAQSDSIVLKDISWDKNSPAGSEILFIPSDNALLAGLMYSANGIGKHPTLLLLHGYPGYERNLDIAQVVRAHGWNVIYFDYRGSWGSQGKFTFKNCVKDVINVVAFCDKYQDSLKIDTSNIVLFGHSMGGWVALKAIQQLPTVKKAFILSAWDIYNQYKRQLTGTELNAFNMNADTLGKFFVLNGSLNDRFKPVLERDEYFNLEKNISSLKEKQIIMLDEHDRNKKIAEAIRNLNPIYFEYDVWQTDHSFTNKRVSLTNKVLTFLDK</sequence>
<name>A0A5J5IH57_9BACT</name>
<protein>
    <submittedName>
        <fullName evidence="2">Alpha/beta fold hydrolase</fullName>
    </submittedName>
</protein>
<dbReference type="PANTHER" id="PTHR12277">
    <property type="entry name" value="ALPHA/BETA HYDROLASE DOMAIN-CONTAINING PROTEIN"/>
    <property type="match status" value="1"/>
</dbReference>
<dbReference type="PANTHER" id="PTHR12277:SF81">
    <property type="entry name" value="PROTEIN ABHD13"/>
    <property type="match status" value="1"/>
</dbReference>
<dbReference type="Proteomes" id="UP000326903">
    <property type="component" value="Unassembled WGS sequence"/>
</dbReference>
<feature type="domain" description="Serine aminopeptidase S33" evidence="1">
    <location>
        <begin position="69"/>
        <end position="171"/>
    </location>
</feature>
<accession>A0A5J5IH57</accession>
<proteinExistence type="predicted"/>
<keyword evidence="2" id="KW-0378">Hydrolase</keyword>
<evidence type="ECO:0000313" key="2">
    <source>
        <dbReference type="EMBL" id="KAA9037981.1"/>
    </source>
</evidence>